<evidence type="ECO:0000256" key="6">
    <source>
        <dbReference type="SAM" id="MobiDB-lite"/>
    </source>
</evidence>
<dbReference type="PANTHER" id="PTHR30572:SF17">
    <property type="entry name" value="ABC3 TRANSPORTER PERMEASE PROTEIN DOMAIN-CONTAINING PROTEIN"/>
    <property type="match status" value="1"/>
</dbReference>
<reference evidence="9" key="1">
    <citation type="submission" date="2019-09" db="EMBL/GenBank/DDBJ databases">
        <title>Characterisation of the sponge microbiome using genome-centric metagenomics.</title>
        <authorList>
            <person name="Engelberts J.P."/>
            <person name="Robbins S.J."/>
            <person name="De Goeij J.M."/>
            <person name="Aranda M."/>
            <person name="Bell S.C."/>
            <person name="Webster N.S."/>
        </authorList>
    </citation>
    <scope>NUCLEOTIDE SEQUENCE</scope>
    <source>
        <strain evidence="9">SB0664_bin_27</strain>
    </source>
</reference>
<feature type="transmembrane region" description="Helical" evidence="7">
    <location>
        <begin position="6"/>
        <end position="28"/>
    </location>
</feature>
<keyword evidence="4 7" id="KW-1133">Transmembrane helix</keyword>
<sequence>MSSFLNSIALYLAVALGLILAGAALISLRNPIIGKLGVRNIPRRPTQSALIVFGLTLSTMIIVSALSLGNTLENTVRRQTIDAYGQIDQVVSPPFLMDLMQLAEGGTIDPEGASSPESAAVLNALTGGDINALLALLNEGLPGITEERKAQLQEEASSYPLIDGVAGSILFPTIIRNLNTGQGEPLGFIFAVDEGYDTGFGLHDIDGEPVRTADLRDGVGDVFVDLVGLWEQTGEAAEVIGTAIGLEETSLVGTALALGAAGAVLLQEEGPSFTLRQLEIPVEILRNIGIPDEILDEIDSDVISLEGLGITDEELAELNLDPDAPITVPTLPMLGIDVPDQQELILAATEALTSINLNTLGQDVDERLGDFGLQLRQGEVYLNELGAQRLDARAGDLLEIFIGPIPVPYRVRAVVAEAGPLGAALPVVMMHTDEAQKLLFMPDRVNNILISNEGDEVSGMVHTAEVSDQLRALSLNGERLAGLLEVLRRPEIAESLRRESVAPVNPLFDDEVPEFVMQIAGMWTQATSFDSDLEILVDYVTGPPEGEITMALRKALSSGAVQDWLRSLPLGTDDRRALEAGMADLRDFDVLSPLSKQFVTDIAEIGGIALGSVFSSFGILSIFAGVLLIFLIFVMLAAERRSELGIARAIGMRRGHLVQMFVTEGLVYDLAAALVGLGLGLLVSYGMIGFVSGLVNSILQRVDGASAPIRFYWHAAPSSLIIAYCLGVILTFVVVTVASWNVSRLNIISAIRNLPDTSNGKRMGVVGIVLRGTMLILLLGVGGYLTWLGRDQGQTVTFVGATLLLVGIGWGGAWLGRRLTSGKAALRLRIAYTFIGVGLLALWGVPWSSVLDTDLPWFNQDPGFTLLSFALSGPAIIIGAIMVVMFNADSLAGLFVRLVGGIGPLTPVLKTAVAYPLSNRFRTGTAMLLFAMVITTVTVMSVVIRATEVVTEPNEQRTAGFDIVMSPSLLSLFDPVTDIHEEASKRNDFPSEELAVLGSVARMGVTGRQVEPAEHGIDRTSTVNTAGIDEGYANQAALHYGFQMRAEGFESDEEVWQALAERDDVAVVTARWVAEPPEEDTDGNGDRFGRNGRSGGPPWSRGIELQGFYLEEGGTLPLVMVELSNRPDRLTTGAGFEFGGVQAEVTTSSPTGVEGGEELTHKVQIIGVLAEDDTLAESSFQMNRRVLDFLNGEPVEPDVFYAKVVEGASVGEVAQALEKSMLSSGLNAAPLSELFAAGQAILRGILGLFQGFLALGLVVGIAGLGVISSRTVVERRQQIGVLRAIGYPSSTVALLFVLEANFIALTGILLGGITGLILGDKTIGQAYDLATQLSFPTPWLTIAGMLAAAWLVSLLTTILPAWQASRIYPAEALRYE</sequence>
<feature type="transmembrane region" description="Helical" evidence="7">
    <location>
        <begin position="1294"/>
        <end position="1319"/>
    </location>
</feature>
<evidence type="ECO:0000256" key="7">
    <source>
        <dbReference type="SAM" id="Phobius"/>
    </source>
</evidence>
<keyword evidence="2" id="KW-1003">Cell membrane</keyword>
<evidence type="ECO:0000313" key="9">
    <source>
        <dbReference type="EMBL" id="MXY93435.1"/>
    </source>
</evidence>
<protein>
    <submittedName>
        <fullName evidence="9">FtsX-like permease family protein</fullName>
    </submittedName>
</protein>
<dbReference type="GO" id="GO:0005886">
    <property type="term" value="C:plasma membrane"/>
    <property type="evidence" value="ECO:0007669"/>
    <property type="project" value="UniProtKB-SubCell"/>
</dbReference>
<feature type="transmembrane region" description="Helical" evidence="7">
    <location>
        <begin position="49"/>
        <end position="69"/>
    </location>
</feature>
<name>A0A6B0YTI4_9CHLR</name>
<feature type="transmembrane region" description="Helical" evidence="7">
    <location>
        <begin position="617"/>
        <end position="638"/>
    </location>
</feature>
<comment type="caution">
    <text evidence="9">The sequence shown here is derived from an EMBL/GenBank/DDBJ whole genome shotgun (WGS) entry which is preliminary data.</text>
</comment>
<dbReference type="InterPro" id="IPR003838">
    <property type="entry name" value="ABC3_permease_C"/>
</dbReference>
<evidence type="ECO:0000256" key="5">
    <source>
        <dbReference type="ARBA" id="ARBA00023136"/>
    </source>
</evidence>
<keyword evidence="3 7" id="KW-0812">Transmembrane</keyword>
<feature type="transmembrane region" description="Helical" evidence="7">
    <location>
        <begin position="763"/>
        <end position="785"/>
    </location>
</feature>
<evidence type="ECO:0000256" key="2">
    <source>
        <dbReference type="ARBA" id="ARBA00022475"/>
    </source>
</evidence>
<dbReference type="EMBL" id="VXRG01000067">
    <property type="protein sequence ID" value="MXY93435.1"/>
    <property type="molecule type" value="Genomic_DNA"/>
</dbReference>
<feature type="transmembrane region" description="Helical" evidence="7">
    <location>
        <begin position="721"/>
        <end position="742"/>
    </location>
</feature>
<dbReference type="GO" id="GO:0022857">
    <property type="term" value="F:transmembrane transporter activity"/>
    <property type="evidence" value="ECO:0007669"/>
    <property type="project" value="TreeGrafter"/>
</dbReference>
<feature type="domain" description="ABC3 transporter permease C-terminal" evidence="8">
    <location>
        <begin position="1252"/>
        <end position="1369"/>
    </location>
</feature>
<comment type="subcellular location">
    <subcellularLocation>
        <location evidence="1">Cell membrane</location>
        <topology evidence="1">Multi-pass membrane protein</topology>
    </subcellularLocation>
</comment>
<feature type="domain" description="ABC3 transporter permease C-terminal" evidence="8">
    <location>
        <begin position="616"/>
        <end position="747"/>
    </location>
</feature>
<feature type="region of interest" description="Disordered" evidence="6">
    <location>
        <begin position="1076"/>
        <end position="1099"/>
    </location>
</feature>
<evidence type="ECO:0000259" key="8">
    <source>
        <dbReference type="Pfam" id="PF02687"/>
    </source>
</evidence>
<feature type="transmembrane region" description="Helical" evidence="7">
    <location>
        <begin position="828"/>
        <end position="846"/>
    </location>
</feature>
<feature type="transmembrane region" description="Helical" evidence="7">
    <location>
        <begin position="666"/>
        <end position="688"/>
    </location>
</feature>
<gene>
    <name evidence="9" type="ORF">F4Y42_08310</name>
</gene>
<accession>A0A6B0YTI4</accession>
<evidence type="ECO:0000256" key="3">
    <source>
        <dbReference type="ARBA" id="ARBA00022692"/>
    </source>
</evidence>
<feature type="transmembrane region" description="Helical" evidence="7">
    <location>
        <begin position="797"/>
        <end position="816"/>
    </location>
</feature>
<organism evidence="9">
    <name type="scientific">Caldilineaceae bacterium SB0664_bin_27</name>
    <dbReference type="NCBI Taxonomy" id="2605260"/>
    <lineage>
        <taxon>Bacteria</taxon>
        <taxon>Bacillati</taxon>
        <taxon>Chloroflexota</taxon>
        <taxon>Caldilineae</taxon>
        <taxon>Caldilineales</taxon>
        <taxon>Caldilineaceae</taxon>
    </lineage>
</organism>
<evidence type="ECO:0000256" key="4">
    <source>
        <dbReference type="ARBA" id="ARBA00022989"/>
    </source>
</evidence>
<keyword evidence="5 7" id="KW-0472">Membrane</keyword>
<dbReference type="InterPro" id="IPR050250">
    <property type="entry name" value="Macrolide_Exporter_MacB"/>
</dbReference>
<dbReference type="PANTHER" id="PTHR30572">
    <property type="entry name" value="MEMBRANE COMPONENT OF TRANSPORTER-RELATED"/>
    <property type="match status" value="1"/>
</dbReference>
<feature type="transmembrane region" description="Helical" evidence="7">
    <location>
        <begin position="1339"/>
        <end position="1362"/>
    </location>
</feature>
<dbReference type="Pfam" id="PF02687">
    <property type="entry name" value="FtsX"/>
    <property type="match status" value="2"/>
</dbReference>
<proteinExistence type="predicted"/>
<evidence type="ECO:0000256" key="1">
    <source>
        <dbReference type="ARBA" id="ARBA00004651"/>
    </source>
</evidence>
<feature type="transmembrane region" description="Helical" evidence="7">
    <location>
        <begin position="926"/>
        <end position="944"/>
    </location>
</feature>
<feature type="transmembrane region" description="Helical" evidence="7">
    <location>
        <begin position="1252"/>
        <end position="1273"/>
    </location>
</feature>
<feature type="transmembrane region" description="Helical" evidence="7">
    <location>
        <begin position="866"/>
        <end position="888"/>
    </location>
</feature>